<dbReference type="RefSeq" id="WP_380016641.1">
    <property type="nucleotide sequence ID" value="NZ_JADIKI010000021.1"/>
</dbReference>
<keyword evidence="13" id="KW-1185">Reference proteome</keyword>
<dbReference type="GO" id="GO:0004821">
    <property type="term" value="F:histidine-tRNA ligase activity"/>
    <property type="evidence" value="ECO:0007669"/>
    <property type="project" value="UniProtKB-EC"/>
</dbReference>
<keyword evidence="6 10" id="KW-0067">ATP-binding</keyword>
<evidence type="ECO:0000256" key="6">
    <source>
        <dbReference type="ARBA" id="ARBA00022840"/>
    </source>
</evidence>
<name>A0ABW8IE39_9GAMM</name>
<feature type="domain" description="Aminoacyl-transfer RNA synthetases class-II family profile" evidence="11">
    <location>
        <begin position="24"/>
        <end position="371"/>
    </location>
</feature>
<dbReference type="PROSITE" id="PS50862">
    <property type="entry name" value="AA_TRNA_LIGASE_II"/>
    <property type="match status" value="1"/>
</dbReference>
<dbReference type="PANTHER" id="PTHR11476:SF7">
    <property type="entry name" value="HISTIDINE--TRNA LIGASE"/>
    <property type="match status" value="1"/>
</dbReference>
<dbReference type="Pfam" id="PF03129">
    <property type="entry name" value="HGTP_anticodon"/>
    <property type="match status" value="1"/>
</dbReference>
<comment type="subunit">
    <text evidence="2 10">Homodimer.</text>
</comment>
<keyword evidence="3 10" id="KW-0963">Cytoplasm</keyword>
<dbReference type="CDD" id="cd00773">
    <property type="entry name" value="HisRS-like_core"/>
    <property type="match status" value="1"/>
</dbReference>
<evidence type="ECO:0000256" key="7">
    <source>
        <dbReference type="ARBA" id="ARBA00022917"/>
    </source>
</evidence>
<dbReference type="InterPro" id="IPR045864">
    <property type="entry name" value="aa-tRNA-synth_II/BPL/LPL"/>
</dbReference>
<keyword evidence="5 10" id="KW-0547">Nucleotide-binding</keyword>
<evidence type="ECO:0000256" key="10">
    <source>
        <dbReference type="HAMAP-Rule" id="MF_00127"/>
    </source>
</evidence>
<evidence type="ECO:0000256" key="4">
    <source>
        <dbReference type="ARBA" id="ARBA00022598"/>
    </source>
</evidence>
<dbReference type="Proteomes" id="UP001620409">
    <property type="component" value="Unassembled WGS sequence"/>
</dbReference>
<dbReference type="InterPro" id="IPR033656">
    <property type="entry name" value="HisRS_anticodon"/>
</dbReference>
<comment type="subcellular location">
    <subcellularLocation>
        <location evidence="10">Cytoplasm</location>
    </subcellularLocation>
</comment>
<evidence type="ECO:0000256" key="9">
    <source>
        <dbReference type="ARBA" id="ARBA00047639"/>
    </source>
</evidence>
<proteinExistence type="inferred from homology"/>
<comment type="caution">
    <text evidence="12">The sequence shown here is derived from an EMBL/GenBank/DDBJ whole genome shotgun (WGS) entry which is preliminary data.</text>
</comment>
<evidence type="ECO:0000256" key="2">
    <source>
        <dbReference type="ARBA" id="ARBA00011738"/>
    </source>
</evidence>
<dbReference type="InterPro" id="IPR006195">
    <property type="entry name" value="aa-tRNA-synth_II"/>
</dbReference>
<dbReference type="InterPro" id="IPR036621">
    <property type="entry name" value="Anticodon-bd_dom_sf"/>
</dbReference>
<evidence type="ECO:0000256" key="1">
    <source>
        <dbReference type="ARBA" id="ARBA00008226"/>
    </source>
</evidence>
<dbReference type="PANTHER" id="PTHR11476">
    <property type="entry name" value="HISTIDYL-TRNA SYNTHETASE"/>
    <property type="match status" value="1"/>
</dbReference>
<evidence type="ECO:0000313" key="13">
    <source>
        <dbReference type="Proteomes" id="UP001620409"/>
    </source>
</evidence>
<keyword evidence="4 10" id="KW-0436">Ligase</keyword>
<dbReference type="PIRSF" id="PIRSF001549">
    <property type="entry name" value="His-tRNA_synth"/>
    <property type="match status" value="1"/>
</dbReference>
<comment type="similarity">
    <text evidence="1 10">Belongs to the class-II aminoacyl-tRNA synthetase family.</text>
</comment>
<dbReference type="InterPro" id="IPR004516">
    <property type="entry name" value="HisRS/HisZ"/>
</dbReference>
<evidence type="ECO:0000259" key="11">
    <source>
        <dbReference type="PROSITE" id="PS50862"/>
    </source>
</evidence>
<sequence length="457" mass="51253">MALTQARTMPGVLELLPLDQIAFQRMLDVIRRNYERFGFLPVETPVMEYSDVLLTKTGGETERQVYFVQSTGALEQGEKPELALRFDLTVPLARYVAEHEHDLSFPFRRYQMQRVYRGERAQRGRFREFYQCDIDVIGKDSLSVRYDAELPAVIYSVFRELNIGPFTIQLNNRKLMRGYFESLGVTDPEQQTLVLREVDKLDKRGADYVRETLTGEAFGLSAEAAQKILAFVQVRSTSLQDAFAKLDALGSGPEAMEQGRAELKEVLGLIHDFGVPETHYALNLSIARGLDYYTGTVYETTLNDHPQIGSICSGGRYENLAGQYTKSHLPGVGISIGLTRLYWQLRDAGLVNTAHSTVDVLVTQMDAAQLPAYLTLASELRSAGIATEVVLEGGKLGKQFKYADRAGIRFVIVLGEDELTKGVVTVKDLRREDQFEVARTELVKTLRVELEQAAVMG</sequence>
<dbReference type="InterPro" id="IPR015807">
    <property type="entry name" value="His-tRNA-ligase"/>
</dbReference>
<reference evidence="12 13" key="1">
    <citation type="submission" date="2020-10" db="EMBL/GenBank/DDBJ databases">
        <title>Phylogeny of dyella-like bacteria.</title>
        <authorList>
            <person name="Fu J."/>
        </authorList>
    </citation>
    <scope>NUCLEOTIDE SEQUENCE [LARGE SCALE GENOMIC DNA]</scope>
    <source>
        <strain evidence="12 13">DHG40</strain>
    </source>
</reference>
<dbReference type="SUPFAM" id="SSF52954">
    <property type="entry name" value="Class II aaRS ABD-related"/>
    <property type="match status" value="1"/>
</dbReference>
<dbReference type="SUPFAM" id="SSF55681">
    <property type="entry name" value="Class II aaRS and biotin synthetases"/>
    <property type="match status" value="1"/>
</dbReference>
<keyword evidence="7 10" id="KW-0648">Protein biosynthesis</keyword>
<dbReference type="Pfam" id="PF13393">
    <property type="entry name" value="tRNA-synt_His"/>
    <property type="match status" value="1"/>
</dbReference>
<organism evidence="12 13">
    <name type="scientific">Dyella humi</name>
    <dbReference type="NCBI Taxonomy" id="1770547"/>
    <lineage>
        <taxon>Bacteria</taxon>
        <taxon>Pseudomonadati</taxon>
        <taxon>Pseudomonadota</taxon>
        <taxon>Gammaproteobacteria</taxon>
        <taxon>Lysobacterales</taxon>
        <taxon>Rhodanobacteraceae</taxon>
        <taxon>Dyella</taxon>
    </lineage>
</organism>
<evidence type="ECO:0000313" key="12">
    <source>
        <dbReference type="EMBL" id="MFK2853433.1"/>
    </source>
</evidence>
<dbReference type="InterPro" id="IPR004154">
    <property type="entry name" value="Anticodon-bd"/>
</dbReference>
<accession>A0ABW8IE39</accession>
<comment type="catalytic activity">
    <reaction evidence="9 10">
        <text>tRNA(His) + L-histidine + ATP = L-histidyl-tRNA(His) + AMP + diphosphate + H(+)</text>
        <dbReference type="Rhea" id="RHEA:17313"/>
        <dbReference type="Rhea" id="RHEA-COMP:9665"/>
        <dbReference type="Rhea" id="RHEA-COMP:9689"/>
        <dbReference type="ChEBI" id="CHEBI:15378"/>
        <dbReference type="ChEBI" id="CHEBI:30616"/>
        <dbReference type="ChEBI" id="CHEBI:33019"/>
        <dbReference type="ChEBI" id="CHEBI:57595"/>
        <dbReference type="ChEBI" id="CHEBI:78442"/>
        <dbReference type="ChEBI" id="CHEBI:78527"/>
        <dbReference type="ChEBI" id="CHEBI:456215"/>
        <dbReference type="EC" id="6.1.1.21"/>
    </reaction>
</comment>
<dbReference type="InterPro" id="IPR041715">
    <property type="entry name" value="HisRS-like_core"/>
</dbReference>
<keyword evidence="8 10" id="KW-0030">Aminoacyl-tRNA synthetase</keyword>
<dbReference type="EC" id="6.1.1.21" evidence="10"/>
<evidence type="ECO:0000256" key="8">
    <source>
        <dbReference type="ARBA" id="ARBA00023146"/>
    </source>
</evidence>
<evidence type="ECO:0000256" key="3">
    <source>
        <dbReference type="ARBA" id="ARBA00022490"/>
    </source>
</evidence>
<gene>
    <name evidence="10" type="primary">hisS</name>
    <name evidence="12" type="ORF">ISP18_02330</name>
</gene>
<dbReference type="EMBL" id="JADIKI010000021">
    <property type="protein sequence ID" value="MFK2853433.1"/>
    <property type="molecule type" value="Genomic_DNA"/>
</dbReference>
<protein>
    <recommendedName>
        <fullName evidence="10">Histidine--tRNA ligase</fullName>
        <ecNumber evidence="10">6.1.1.21</ecNumber>
    </recommendedName>
    <alternativeName>
        <fullName evidence="10">Histidyl-tRNA synthetase</fullName>
        <shortName evidence="10">HisRS</shortName>
    </alternativeName>
</protein>
<dbReference type="CDD" id="cd00859">
    <property type="entry name" value="HisRS_anticodon"/>
    <property type="match status" value="1"/>
</dbReference>
<dbReference type="Gene3D" id="3.40.50.800">
    <property type="entry name" value="Anticodon-binding domain"/>
    <property type="match status" value="1"/>
</dbReference>
<dbReference type="NCBIfam" id="TIGR00442">
    <property type="entry name" value="hisS"/>
    <property type="match status" value="1"/>
</dbReference>
<evidence type="ECO:0000256" key="5">
    <source>
        <dbReference type="ARBA" id="ARBA00022741"/>
    </source>
</evidence>
<dbReference type="HAMAP" id="MF_00127">
    <property type="entry name" value="His_tRNA_synth"/>
    <property type="match status" value="1"/>
</dbReference>
<dbReference type="Gene3D" id="3.30.930.10">
    <property type="entry name" value="Bira Bifunctional Protein, Domain 2"/>
    <property type="match status" value="1"/>
</dbReference>